<evidence type="ECO:0000256" key="1">
    <source>
        <dbReference type="SAM" id="MobiDB-lite"/>
    </source>
</evidence>
<evidence type="ECO:0000313" key="3">
    <source>
        <dbReference type="Proteomes" id="UP000250235"/>
    </source>
</evidence>
<gene>
    <name evidence="2" type="ORF">F511_21037</name>
</gene>
<keyword evidence="3" id="KW-1185">Reference proteome</keyword>
<accession>A0A2Z7AFN3</accession>
<dbReference type="EMBL" id="KV015623">
    <property type="protein sequence ID" value="KZV20523.1"/>
    <property type="molecule type" value="Genomic_DNA"/>
</dbReference>
<organism evidence="2 3">
    <name type="scientific">Dorcoceras hygrometricum</name>
    <dbReference type="NCBI Taxonomy" id="472368"/>
    <lineage>
        <taxon>Eukaryota</taxon>
        <taxon>Viridiplantae</taxon>
        <taxon>Streptophyta</taxon>
        <taxon>Embryophyta</taxon>
        <taxon>Tracheophyta</taxon>
        <taxon>Spermatophyta</taxon>
        <taxon>Magnoliopsida</taxon>
        <taxon>eudicotyledons</taxon>
        <taxon>Gunneridae</taxon>
        <taxon>Pentapetalae</taxon>
        <taxon>asterids</taxon>
        <taxon>lamiids</taxon>
        <taxon>Lamiales</taxon>
        <taxon>Gesneriaceae</taxon>
        <taxon>Didymocarpoideae</taxon>
        <taxon>Trichosporeae</taxon>
        <taxon>Loxocarpinae</taxon>
        <taxon>Dorcoceras</taxon>
    </lineage>
</organism>
<name>A0A2Z7AFN3_9LAMI</name>
<sequence>MGNTDPNKTKAGNKYEVKPQYEELSKQVNMKHATNQCYECMRLSRASLGGRHSNPVVTTPTIALDFSGTTQEPSSHNVAPNQACSSLLPRAAQFVPQFLNLPNRFSWLNHAVGTSWKLNPKAQKNQLLNLLNETSKSRTSRTFGISQFIAPIFQASINRKSESQGVQRHQERQQQRLDAMEI</sequence>
<evidence type="ECO:0000313" key="2">
    <source>
        <dbReference type="EMBL" id="KZV20523.1"/>
    </source>
</evidence>
<dbReference type="AlphaFoldDB" id="A0A2Z7AFN3"/>
<feature type="compositionally biased region" description="Basic and acidic residues" evidence="1">
    <location>
        <begin position="168"/>
        <end position="182"/>
    </location>
</feature>
<feature type="region of interest" description="Disordered" evidence="1">
    <location>
        <begin position="160"/>
        <end position="182"/>
    </location>
</feature>
<proteinExistence type="predicted"/>
<dbReference type="Proteomes" id="UP000250235">
    <property type="component" value="Unassembled WGS sequence"/>
</dbReference>
<protein>
    <submittedName>
        <fullName evidence="2">NAC domain-containing protein 67-like</fullName>
    </submittedName>
</protein>
<reference evidence="2 3" key="1">
    <citation type="journal article" date="2015" name="Proc. Natl. Acad. Sci. U.S.A.">
        <title>The resurrection genome of Boea hygrometrica: A blueprint for survival of dehydration.</title>
        <authorList>
            <person name="Xiao L."/>
            <person name="Yang G."/>
            <person name="Zhang L."/>
            <person name="Yang X."/>
            <person name="Zhao S."/>
            <person name="Ji Z."/>
            <person name="Zhou Q."/>
            <person name="Hu M."/>
            <person name="Wang Y."/>
            <person name="Chen M."/>
            <person name="Xu Y."/>
            <person name="Jin H."/>
            <person name="Xiao X."/>
            <person name="Hu G."/>
            <person name="Bao F."/>
            <person name="Hu Y."/>
            <person name="Wan P."/>
            <person name="Li L."/>
            <person name="Deng X."/>
            <person name="Kuang T."/>
            <person name="Xiang C."/>
            <person name="Zhu J.K."/>
            <person name="Oliver M.J."/>
            <person name="He Y."/>
        </authorList>
    </citation>
    <scope>NUCLEOTIDE SEQUENCE [LARGE SCALE GENOMIC DNA]</scope>
    <source>
        <strain evidence="3">cv. XS01</strain>
    </source>
</reference>